<dbReference type="OrthoDB" id="289247at2759"/>
<dbReference type="EMBL" id="KQ242698">
    <property type="protein sequence ID" value="KNC77552.1"/>
    <property type="molecule type" value="Genomic_DNA"/>
</dbReference>
<dbReference type="InterPro" id="IPR018247">
    <property type="entry name" value="EF_Hand_1_Ca_BS"/>
</dbReference>
<dbReference type="Gene3D" id="1.10.238.10">
    <property type="entry name" value="EF-hand"/>
    <property type="match status" value="1"/>
</dbReference>
<evidence type="ECO:0000313" key="3">
    <source>
        <dbReference type="Proteomes" id="UP000054560"/>
    </source>
</evidence>
<dbReference type="InterPro" id="IPR011992">
    <property type="entry name" value="EF-hand-dom_pair"/>
</dbReference>
<accession>A0A0L0FL86</accession>
<proteinExistence type="predicted"/>
<reference evidence="2 3" key="1">
    <citation type="submission" date="2011-02" db="EMBL/GenBank/DDBJ databases">
        <title>The Genome Sequence of Sphaeroforma arctica JP610.</title>
        <authorList>
            <consortium name="The Broad Institute Genome Sequencing Platform"/>
            <person name="Russ C."/>
            <person name="Cuomo C."/>
            <person name="Young S.K."/>
            <person name="Zeng Q."/>
            <person name="Gargeya S."/>
            <person name="Alvarado L."/>
            <person name="Berlin A."/>
            <person name="Chapman S.B."/>
            <person name="Chen Z."/>
            <person name="Freedman E."/>
            <person name="Gellesch M."/>
            <person name="Goldberg J."/>
            <person name="Griggs A."/>
            <person name="Gujja S."/>
            <person name="Heilman E."/>
            <person name="Heiman D."/>
            <person name="Howarth C."/>
            <person name="Mehta T."/>
            <person name="Neiman D."/>
            <person name="Pearson M."/>
            <person name="Roberts A."/>
            <person name="Saif S."/>
            <person name="Shea T."/>
            <person name="Shenoy N."/>
            <person name="Sisk P."/>
            <person name="Stolte C."/>
            <person name="Sykes S."/>
            <person name="White J."/>
            <person name="Yandava C."/>
            <person name="Burger G."/>
            <person name="Gray M.W."/>
            <person name="Holland P.W.H."/>
            <person name="King N."/>
            <person name="Lang F.B.F."/>
            <person name="Roger A.J."/>
            <person name="Ruiz-Trillo I."/>
            <person name="Haas B."/>
            <person name="Nusbaum C."/>
            <person name="Birren B."/>
        </authorList>
    </citation>
    <scope>NUCLEOTIDE SEQUENCE [LARGE SCALE GENOMIC DNA]</scope>
    <source>
        <strain evidence="2 3">JP610</strain>
    </source>
</reference>
<keyword evidence="1" id="KW-0106">Calcium</keyword>
<dbReference type="PROSITE" id="PS00018">
    <property type="entry name" value="EF_HAND_1"/>
    <property type="match status" value="1"/>
</dbReference>
<dbReference type="RefSeq" id="XP_014151454.1">
    <property type="nucleotide sequence ID" value="XM_014295979.1"/>
</dbReference>
<name>A0A0L0FL86_9EUKA</name>
<dbReference type="Proteomes" id="UP000054560">
    <property type="component" value="Unassembled WGS sequence"/>
</dbReference>
<organism evidence="2 3">
    <name type="scientific">Sphaeroforma arctica JP610</name>
    <dbReference type="NCBI Taxonomy" id="667725"/>
    <lineage>
        <taxon>Eukaryota</taxon>
        <taxon>Ichthyosporea</taxon>
        <taxon>Ichthyophonida</taxon>
        <taxon>Sphaeroforma</taxon>
    </lineage>
</organism>
<dbReference type="AlphaFoldDB" id="A0A0L0FL86"/>
<evidence type="ECO:0008006" key="4">
    <source>
        <dbReference type="Google" id="ProtNLM"/>
    </source>
</evidence>
<evidence type="ECO:0000256" key="1">
    <source>
        <dbReference type="ARBA" id="ARBA00022837"/>
    </source>
</evidence>
<keyword evidence="3" id="KW-1185">Reference proteome</keyword>
<sequence>MANRLRVDNGVIDKINDDSEKTDFYFFELHDVDKNDKLDGIELTNLFRNLDQSADLAALISRVDDSLREDDVDNDGWWLVASAKG</sequence>
<protein>
    <recommendedName>
        <fullName evidence="4">EF-hand domain-containing protein</fullName>
    </recommendedName>
</protein>
<dbReference type="SUPFAM" id="SSF47473">
    <property type="entry name" value="EF-hand"/>
    <property type="match status" value="1"/>
</dbReference>
<dbReference type="GeneID" id="25910494"/>
<evidence type="ECO:0000313" key="2">
    <source>
        <dbReference type="EMBL" id="KNC77552.1"/>
    </source>
</evidence>
<gene>
    <name evidence="2" type="ORF">SARC_09990</name>
</gene>